<keyword evidence="5" id="KW-1185">Reference proteome</keyword>
<protein>
    <recommendedName>
        <fullName evidence="3">Kinesin motor domain-containing protein</fullName>
    </recommendedName>
</protein>
<dbReference type="Pfam" id="PF00225">
    <property type="entry name" value="Kinesin"/>
    <property type="match status" value="1"/>
</dbReference>
<dbReference type="AlphaFoldDB" id="A0A022R671"/>
<evidence type="ECO:0000313" key="5">
    <source>
        <dbReference type="Proteomes" id="UP000030748"/>
    </source>
</evidence>
<dbReference type="STRING" id="4155.A0A022R671"/>
<comment type="similarity">
    <text evidence="2">Belongs to the TRAFAC class myosin-kinesin ATPase superfamily. Kinesin family.</text>
</comment>
<dbReference type="PANTHER" id="PTHR47968:SF55">
    <property type="entry name" value="KINESIN-LIKE PROTEIN KIN-7H"/>
    <property type="match status" value="1"/>
</dbReference>
<reference evidence="4 5" key="1">
    <citation type="journal article" date="2013" name="Proc. Natl. Acad. Sci. U.S.A.">
        <title>Fine-scale variation in meiotic recombination in Mimulus inferred from population shotgun sequencing.</title>
        <authorList>
            <person name="Hellsten U."/>
            <person name="Wright K.M."/>
            <person name="Jenkins J."/>
            <person name="Shu S."/>
            <person name="Yuan Y."/>
            <person name="Wessler S.R."/>
            <person name="Schmutz J."/>
            <person name="Willis J.H."/>
            <person name="Rokhsar D.S."/>
        </authorList>
    </citation>
    <scope>NUCLEOTIDE SEQUENCE [LARGE SCALE GENOMIC DNA]</scope>
    <source>
        <strain evidence="5">cv. DUN x IM62</strain>
    </source>
</reference>
<feature type="domain" description="Kinesin motor" evidence="3">
    <location>
        <begin position="13"/>
        <end position="189"/>
    </location>
</feature>
<organism evidence="4 5">
    <name type="scientific">Erythranthe guttata</name>
    <name type="common">Yellow monkey flower</name>
    <name type="synonym">Mimulus guttatus</name>
    <dbReference type="NCBI Taxonomy" id="4155"/>
    <lineage>
        <taxon>Eukaryota</taxon>
        <taxon>Viridiplantae</taxon>
        <taxon>Streptophyta</taxon>
        <taxon>Embryophyta</taxon>
        <taxon>Tracheophyta</taxon>
        <taxon>Spermatophyta</taxon>
        <taxon>Magnoliopsida</taxon>
        <taxon>eudicotyledons</taxon>
        <taxon>Gunneridae</taxon>
        <taxon>Pentapetalae</taxon>
        <taxon>asterids</taxon>
        <taxon>lamiids</taxon>
        <taxon>Lamiales</taxon>
        <taxon>Phrymaceae</taxon>
        <taxon>Erythranthe</taxon>
    </lineage>
</organism>
<evidence type="ECO:0000256" key="1">
    <source>
        <dbReference type="ARBA" id="ARBA00023175"/>
    </source>
</evidence>
<dbReference type="InterPro" id="IPR027640">
    <property type="entry name" value="Kinesin-like_fam"/>
</dbReference>
<dbReference type="GO" id="GO:0007018">
    <property type="term" value="P:microtubule-based movement"/>
    <property type="evidence" value="ECO:0007669"/>
    <property type="project" value="InterPro"/>
</dbReference>
<accession>A0A022R671</accession>
<dbReference type="InterPro" id="IPR027417">
    <property type="entry name" value="P-loop_NTPase"/>
</dbReference>
<dbReference type="GO" id="GO:0003777">
    <property type="term" value="F:microtubule motor activity"/>
    <property type="evidence" value="ECO:0007669"/>
    <property type="project" value="InterPro"/>
</dbReference>
<dbReference type="GO" id="GO:0005524">
    <property type="term" value="F:ATP binding"/>
    <property type="evidence" value="ECO:0007669"/>
    <property type="project" value="UniProtKB-UniRule"/>
</dbReference>
<evidence type="ECO:0000313" key="4">
    <source>
        <dbReference type="EMBL" id="EYU35741.1"/>
    </source>
</evidence>
<gene>
    <name evidence="4" type="ORF">MIMGU_mgv1a019603mg</name>
</gene>
<dbReference type="SMART" id="SM00129">
    <property type="entry name" value="KISc"/>
    <property type="match status" value="1"/>
</dbReference>
<sequence>MERVGRWSNVGRKPTRKCTLRPSNGREILRNDVSDWECINNETIIYKHSALSASERSKYPTSYTFGEEVYEQGAKDVALSVISGINSRVFAYGQTNSGKTYTMTGITEYALPDIYGYIQKHQERDFVFKFSAMEIYNESRGTIVEKLKEEILRDWSHVIHLLCICEAQRQIGETSLNEMSSRSHQIIRL</sequence>
<name>A0A022R671_ERYGU</name>
<keyword evidence="1 2" id="KW-0505">Motor protein</keyword>
<dbReference type="EMBL" id="KI630594">
    <property type="protein sequence ID" value="EYU35741.1"/>
    <property type="molecule type" value="Genomic_DNA"/>
</dbReference>
<evidence type="ECO:0000256" key="2">
    <source>
        <dbReference type="PROSITE-ProRule" id="PRU00283"/>
    </source>
</evidence>
<dbReference type="InterPro" id="IPR001752">
    <property type="entry name" value="Kinesin_motor_dom"/>
</dbReference>
<dbReference type="Gene3D" id="3.40.850.10">
    <property type="entry name" value="Kinesin motor domain"/>
    <property type="match status" value="2"/>
</dbReference>
<keyword evidence="2" id="KW-0547">Nucleotide-binding</keyword>
<dbReference type="Proteomes" id="UP000030748">
    <property type="component" value="Unassembled WGS sequence"/>
</dbReference>
<feature type="binding site" evidence="2">
    <location>
        <begin position="93"/>
        <end position="100"/>
    </location>
    <ligand>
        <name>ATP</name>
        <dbReference type="ChEBI" id="CHEBI:30616"/>
    </ligand>
</feature>
<feature type="non-terminal residue" evidence="4">
    <location>
        <position position="189"/>
    </location>
</feature>
<keyword evidence="2" id="KW-0067">ATP-binding</keyword>
<dbReference type="PROSITE" id="PS50067">
    <property type="entry name" value="KINESIN_MOTOR_2"/>
    <property type="match status" value="1"/>
</dbReference>
<dbReference type="GO" id="GO:0008017">
    <property type="term" value="F:microtubule binding"/>
    <property type="evidence" value="ECO:0007669"/>
    <property type="project" value="InterPro"/>
</dbReference>
<proteinExistence type="inferred from homology"/>
<dbReference type="InterPro" id="IPR036961">
    <property type="entry name" value="Kinesin_motor_dom_sf"/>
</dbReference>
<dbReference type="PANTHER" id="PTHR47968">
    <property type="entry name" value="CENTROMERE PROTEIN E"/>
    <property type="match status" value="1"/>
</dbReference>
<dbReference type="SUPFAM" id="SSF52540">
    <property type="entry name" value="P-loop containing nucleoside triphosphate hydrolases"/>
    <property type="match status" value="1"/>
</dbReference>
<evidence type="ECO:0000259" key="3">
    <source>
        <dbReference type="PROSITE" id="PS50067"/>
    </source>
</evidence>
<dbReference type="PRINTS" id="PR00380">
    <property type="entry name" value="KINESINHEAVY"/>
</dbReference>